<dbReference type="AlphaFoldDB" id="A0A846MN80"/>
<dbReference type="EMBL" id="JAASRN010000001">
    <property type="protein sequence ID" value="NIK72870.1"/>
    <property type="molecule type" value="Genomic_DNA"/>
</dbReference>
<comment type="caution">
    <text evidence="1">The sequence shown here is derived from an EMBL/GenBank/DDBJ whole genome shotgun (WGS) entry which is preliminary data.</text>
</comment>
<name>A0A846MN80_9BACT</name>
<keyword evidence="2" id="KW-1185">Reference proteome</keyword>
<protein>
    <submittedName>
        <fullName evidence="1">Uncharacterized protein</fullName>
    </submittedName>
</protein>
<sequence>MSRLFLSPMPVSTSSLERMLSFLFVNLNFYVTHDFYSE</sequence>
<evidence type="ECO:0000313" key="2">
    <source>
        <dbReference type="Proteomes" id="UP000537126"/>
    </source>
</evidence>
<dbReference type="Proteomes" id="UP000537126">
    <property type="component" value="Unassembled WGS sequence"/>
</dbReference>
<organism evidence="1 2">
    <name type="scientific">Thermonema lapsum</name>
    <dbReference type="NCBI Taxonomy" id="28195"/>
    <lineage>
        <taxon>Bacteria</taxon>
        <taxon>Pseudomonadati</taxon>
        <taxon>Bacteroidota</taxon>
        <taxon>Cytophagia</taxon>
        <taxon>Cytophagales</taxon>
        <taxon>Thermonemataceae</taxon>
        <taxon>Thermonema</taxon>
    </lineage>
</organism>
<accession>A0A846MN80</accession>
<reference evidence="1 2" key="1">
    <citation type="submission" date="2020-03" db="EMBL/GenBank/DDBJ databases">
        <title>Genomic Encyclopedia of Type Strains, Phase IV (KMG-IV): sequencing the most valuable type-strain genomes for metagenomic binning, comparative biology and taxonomic classification.</title>
        <authorList>
            <person name="Goeker M."/>
        </authorList>
    </citation>
    <scope>NUCLEOTIDE SEQUENCE [LARGE SCALE GENOMIC DNA]</scope>
    <source>
        <strain evidence="1 2">DSM 5718</strain>
    </source>
</reference>
<gene>
    <name evidence="1" type="ORF">FHS56_000356</name>
</gene>
<evidence type="ECO:0000313" key="1">
    <source>
        <dbReference type="EMBL" id="NIK72870.1"/>
    </source>
</evidence>
<proteinExistence type="predicted"/>